<evidence type="ECO:0000256" key="5">
    <source>
        <dbReference type="ARBA" id="ARBA00022723"/>
    </source>
</evidence>
<dbReference type="Pfam" id="PF10601">
    <property type="entry name" value="zf-LITAF-like"/>
    <property type="match status" value="1"/>
</dbReference>
<evidence type="ECO:0000256" key="7">
    <source>
        <dbReference type="ARBA" id="ARBA00023136"/>
    </source>
</evidence>
<dbReference type="PROSITE" id="PS51837">
    <property type="entry name" value="LITAF"/>
    <property type="match status" value="1"/>
</dbReference>
<evidence type="ECO:0000256" key="8">
    <source>
        <dbReference type="SAM" id="MobiDB-lite"/>
    </source>
</evidence>
<dbReference type="PANTHER" id="PTHR23292:SF6">
    <property type="entry name" value="FI16602P1-RELATED"/>
    <property type="match status" value="1"/>
</dbReference>
<keyword evidence="5" id="KW-0479">Metal-binding</keyword>
<evidence type="ECO:0000256" key="6">
    <source>
        <dbReference type="ARBA" id="ARBA00022833"/>
    </source>
</evidence>
<evidence type="ECO:0000259" key="9">
    <source>
        <dbReference type="PROSITE" id="PS51837"/>
    </source>
</evidence>
<dbReference type="GO" id="GO:0005765">
    <property type="term" value="C:lysosomal membrane"/>
    <property type="evidence" value="ECO:0007669"/>
    <property type="project" value="UniProtKB-SubCell"/>
</dbReference>
<keyword evidence="6" id="KW-0862">Zinc</keyword>
<evidence type="ECO:0000256" key="1">
    <source>
        <dbReference type="ARBA" id="ARBA00004414"/>
    </source>
</evidence>
<protein>
    <submittedName>
        <fullName evidence="10">Lipopolysaccharide-induced tumor necrosis factor-alpha factor</fullName>
    </submittedName>
</protein>
<dbReference type="EMBL" id="GEDV01004590">
    <property type="protein sequence ID" value="JAP83967.1"/>
    <property type="molecule type" value="Transcribed_RNA"/>
</dbReference>
<dbReference type="InterPro" id="IPR037519">
    <property type="entry name" value="LITAF_fam"/>
</dbReference>
<feature type="region of interest" description="Disordered" evidence="8">
    <location>
        <begin position="1"/>
        <end position="63"/>
    </location>
</feature>
<evidence type="ECO:0000256" key="4">
    <source>
        <dbReference type="ARBA" id="ARBA00005975"/>
    </source>
</evidence>
<feature type="domain" description="LITAF" evidence="9">
    <location>
        <begin position="73"/>
        <end position="157"/>
    </location>
</feature>
<evidence type="ECO:0000256" key="3">
    <source>
        <dbReference type="ARBA" id="ARBA00004630"/>
    </source>
</evidence>
<dbReference type="PANTHER" id="PTHR23292">
    <property type="entry name" value="LIPOPOLYSACCHARIDE-INDUCED TUMOR NECROSIS FACTOR-ALPHA FACTOR"/>
    <property type="match status" value="1"/>
</dbReference>
<feature type="compositionally biased region" description="Pro residues" evidence="8">
    <location>
        <begin position="7"/>
        <end position="19"/>
    </location>
</feature>
<dbReference type="GO" id="GO:0031902">
    <property type="term" value="C:late endosome membrane"/>
    <property type="evidence" value="ECO:0007669"/>
    <property type="project" value="UniProtKB-SubCell"/>
</dbReference>
<organism evidence="10">
    <name type="scientific">Rhipicephalus appendiculatus</name>
    <name type="common">Brown ear tick</name>
    <dbReference type="NCBI Taxonomy" id="34631"/>
    <lineage>
        <taxon>Eukaryota</taxon>
        <taxon>Metazoa</taxon>
        <taxon>Ecdysozoa</taxon>
        <taxon>Arthropoda</taxon>
        <taxon>Chelicerata</taxon>
        <taxon>Arachnida</taxon>
        <taxon>Acari</taxon>
        <taxon>Parasitiformes</taxon>
        <taxon>Ixodida</taxon>
        <taxon>Ixodoidea</taxon>
        <taxon>Ixodidae</taxon>
        <taxon>Rhipicephalinae</taxon>
        <taxon>Rhipicephalus</taxon>
        <taxon>Rhipicephalus</taxon>
    </lineage>
</organism>
<feature type="compositionally biased region" description="Pro residues" evidence="8">
    <location>
        <begin position="31"/>
        <end position="61"/>
    </location>
</feature>
<sequence>MAGEPMKVPPPGYAEPPPSYQASMQGFQPTPGYPPPGTQPPPPPGFAASAPPPGSAPPGGPAPYAAWLPQGTAVPTVVVNVAEWGPYPVQLTCPNCGAQVLTATSTRPGLLTWLLSGACVLFGCWLGCCLIPCCIPECQDVDHHCPSCKRHLCTYRRL</sequence>
<comment type="subcellular location">
    <subcellularLocation>
        <location evidence="2">Endosome membrane</location>
        <topology evidence="2">Peripheral membrane protein</topology>
    </subcellularLocation>
    <subcellularLocation>
        <location evidence="1">Late endosome membrane</location>
    </subcellularLocation>
    <subcellularLocation>
        <location evidence="3">Lysosome membrane</location>
        <topology evidence="3">Peripheral membrane protein</topology>
        <orientation evidence="3">Cytoplasmic side</orientation>
    </subcellularLocation>
</comment>
<accession>A0A131YY97</accession>
<dbReference type="InterPro" id="IPR006629">
    <property type="entry name" value="LITAF"/>
</dbReference>
<keyword evidence="7" id="KW-0472">Membrane</keyword>
<proteinExistence type="inferred from homology"/>
<dbReference type="SMART" id="SM00714">
    <property type="entry name" value="LITAF"/>
    <property type="match status" value="1"/>
</dbReference>
<evidence type="ECO:0000256" key="2">
    <source>
        <dbReference type="ARBA" id="ARBA00004481"/>
    </source>
</evidence>
<dbReference type="GO" id="GO:0008270">
    <property type="term" value="F:zinc ion binding"/>
    <property type="evidence" value="ECO:0007669"/>
    <property type="project" value="TreeGrafter"/>
</dbReference>
<evidence type="ECO:0000313" key="10">
    <source>
        <dbReference type="EMBL" id="JAP83967.1"/>
    </source>
</evidence>
<dbReference type="AlphaFoldDB" id="A0A131YY97"/>
<name>A0A131YY97_RHIAP</name>
<reference evidence="10" key="1">
    <citation type="journal article" date="2016" name="Ticks Tick Borne Dis.">
        <title>De novo assembly and annotation of the salivary gland transcriptome of Rhipicephalus appendiculatus male and female ticks during blood feeding.</title>
        <authorList>
            <person name="de Castro M.H."/>
            <person name="de Klerk D."/>
            <person name="Pienaar R."/>
            <person name="Latif A.A."/>
            <person name="Rees D.J."/>
            <person name="Mans B.J."/>
        </authorList>
    </citation>
    <scope>NUCLEOTIDE SEQUENCE</scope>
    <source>
        <tissue evidence="10">Salivary glands</tissue>
    </source>
</reference>
<comment type="similarity">
    <text evidence="4">Belongs to the CDIP1/LITAF family.</text>
</comment>